<protein>
    <submittedName>
        <fullName evidence="2">Uncharacterized protein</fullName>
    </submittedName>
</protein>
<organism evidence="2 3">
    <name type="scientific">Corynespora cassiicola Philippines</name>
    <dbReference type="NCBI Taxonomy" id="1448308"/>
    <lineage>
        <taxon>Eukaryota</taxon>
        <taxon>Fungi</taxon>
        <taxon>Dikarya</taxon>
        <taxon>Ascomycota</taxon>
        <taxon>Pezizomycotina</taxon>
        <taxon>Dothideomycetes</taxon>
        <taxon>Pleosporomycetidae</taxon>
        <taxon>Pleosporales</taxon>
        <taxon>Corynesporascaceae</taxon>
        <taxon>Corynespora</taxon>
    </lineage>
</organism>
<feature type="compositionally biased region" description="Polar residues" evidence="1">
    <location>
        <begin position="31"/>
        <end position="41"/>
    </location>
</feature>
<sequence length="211" mass="23270">MFSNPMKVSDHSVNRGQRLAKFFDEEPKRSFGTSNTAQTPRNMEKTADSTIDFKGKATIPLSSNTLAKPSDQKQDTMTEMNHNQLLSVRNKSRRRKQRGKKKKKSSPEPNPDPKSRVEVGKSSGANYGTEPEEGGIHLYAVDPIAATQQQDSGVTGTESAVLAWPDSSWAQSTLLLALPIPDAASQNKSNWRENPFVGWPAWSKKADGGLW</sequence>
<evidence type="ECO:0000313" key="3">
    <source>
        <dbReference type="Proteomes" id="UP000240883"/>
    </source>
</evidence>
<keyword evidence="3" id="KW-1185">Reference proteome</keyword>
<gene>
    <name evidence="2" type="ORF">BS50DRAFT_581862</name>
</gene>
<name>A0A2T2PBW5_CORCC</name>
<evidence type="ECO:0000313" key="2">
    <source>
        <dbReference type="EMBL" id="PSN75140.1"/>
    </source>
</evidence>
<evidence type="ECO:0000256" key="1">
    <source>
        <dbReference type="SAM" id="MobiDB-lite"/>
    </source>
</evidence>
<dbReference type="AlphaFoldDB" id="A0A2T2PBW5"/>
<feature type="compositionally biased region" description="Basic and acidic residues" evidence="1">
    <location>
        <begin position="42"/>
        <end position="55"/>
    </location>
</feature>
<feature type="compositionally biased region" description="Basic residues" evidence="1">
    <location>
        <begin position="90"/>
        <end position="104"/>
    </location>
</feature>
<proteinExistence type="predicted"/>
<accession>A0A2T2PBW5</accession>
<feature type="region of interest" description="Disordered" evidence="1">
    <location>
        <begin position="1"/>
        <end position="133"/>
    </location>
</feature>
<dbReference type="EMBL" id="KZ678128">
    <property type="protein sequence ID" value="PSN75140.1"/>
    <property type="molecule type" value="Genomic_DNA"/>
</dbReference>
<feature type="compositionally biased region" description="Polar residues" evidence="1">
    <location>
        <begin position="77"/>
        <end position="89"/>
    </location>
</feature>
<reference evidence="2 3" key="1">
    <citation type="journal article" date="2018" name="Front. Microbiol.">
        <title>Genome-Wide Analysis of Corynespora cassiicola Leaf Fall Disease Putative Effectors.</title>
        <authorList>
            <person name="Lopez D."/>
            <person name="Ribeiro S."/>
            <person name="Label P."/>
            <person name="Fumanal B."/>
            <person name="Venisse J.S."/>
            <person name="Kohler A."/>
            <person name="de Oliveira R.R."/>
            <person name="Labutti K."/>
            <person name="Lipzen A."/>
            <person name="Lail K."/>
            <person name="Bauer D."/>
            <person name="Ohm R.A."/>
            <person name="Barry K.W."/>
            <person name="Spatafora J."/>
            <person name="Grigoriev I.V."/>
            <person name="Martin F.M."/>
            <person name="Pujade-Renaud V."/>
        </authorList>
    </citation>
    <scope>NUCLEOTIDE SEQUENCE [LARGE SCALE GENOMIC DNA]</scope>
    <source>
        <strain evidence="2 3">Philippines</strain>
    </source>
</reference>
<dbReference type="Proteomes" id="UP000240883">
    <property type="component" value="Unassembled WGS sequence"/>
</dbReference>